<reference evidence="7 8" key="1">
    <citation type="journal article" date="2016" name="Proc. Natl. Acad. Sci. U.S.A.">
        <title>Comparative genomics of biotechnologically important yeasts.</title>
        <authorList>
            <person name="Riley R."/>
            <person name="Haridas S."/>
            <person name="Wolfe K.H."/>
            <person name="Lopes M.R."/>
            <person name="Hittinger C.T."/>
            <person name="Goeker M."/>
            <person name="Salamov A.A."/>
            <person name="Wisecaver J.H."/>
            <person name="Long T.M."/>
            <person name="Calvey C.H."/>
            <person name="Aerts A.L."/>
            <person name="Barry K.W."/>
            <person name="Choi C."/>
            <person name="Clum A."/>
            <person name="Coughlan A.Y."/>
            <person name="Deshpande S."/>
            <person name="Douglass A.P."/>
            <person name="Hanson S.J."/>
            <person name="Klenk H.-P."/>
            <person name="LaButti K.M."/>
            <person name="Lapidus A."/>
            <person name="Lindquist E.A."/>
            <person name="Lipzen A.M."/>
            <person name="Meier-Kolthoff J.P."/>
            <person name="Ohm R.A."/>
            <person name="Otillar R.P."/>
            <person name="Pangilinan J.L."/>
            <person name="Peng Y."/>
            <person name="Rokas A."/>
            <person name="Rosa C.A."/>
            <person name="Scheuner C."/>
            <person name="Sibirny A.A."/>
            <person name="Slot J.C."/>
            <person name="Stielow J.B."/>
            <person name="Sun H."/>
            <person name="Kurtzman C.P."/>
            <person name="Blackwell M."/>
            <person name="Grigoriev I.V."/>
            <person name="Jeffries T.W."/>
        </authorList>
    </citation>
    <scope>NUCLEOTIDE SEQUENCE [LARGE SCALE GENOMIC DNA]</scope>
    <source>
        <strain evidence="7 8">NRRL Y-11557</strain>
    </source>
</reference>
<feature type="domain" description="BRCT" evidence="6">
    <location>
        <begin position="358"/>
        <end position="471"/>
    </location>
</feature>
<evidence type="ECO:0000259" key="6">
    <source>
        <dbReference type="PROSITE" id="PS50172"/>
    </source>
</evidence>
<dbReference type="GO" id="GO:0043021">
    <property type="term" value="F:ribonucleoprotein complex binding"/>
    <property type="evidence" value="ECO:0007669"/>
    <property type="project" value="UniProtKB-UniRule"/>
</dbReference>
<dbReference type="Pfam" id="PF06732">
    <property type="entry name" value="Pescadillo_N"/>
    <property type="match status" value="1"/>
</dbReference>
<dbReference type="OrthoDB" id="10264910at2759"/>
<keyword evidence="8" id="KW-1185">Reference proteome</keyword>
<dbReference type="GO" id="GO:0070545">
    <property type="term" value="C:PeBoW complex"/>
    <property type="evidence" value="ECO:0007669"/>
    <property type="project" value="TreeGrafter"/>
</dbReference>
<evidence type="ECO:0000256" key="5">
    <source>
        <dbReference type="SAM" id="MobiDB-lite"/>
    </source>
</evidence>
<dbReference type="Proteomes" id="UP000094385">
    <property type="component" value="Unassembled WGS sequence"/>
</dbReference>
<evidence type="ECO:0000313" key="7">
    <source>
        <dbReference type="EMBL" id="ODQ76140.1"/>
    </source>
</evidence>
<dbReference type="HAMAP" id="MF_03028">
    <property type="entry name" value="Pescadillo"/>
    <property type="match status" value="1"/>
</dbReference>
<evidence type="ECO:0000256" key="2">
    <source>
        <dbReference type="ARBA" id="ARBA00022552"/>
    </source>
</evidence>
<keyword evidence="3 4" id="KW-0539">Nucleus</keyword>
<dbReference type="SUPFAM" id="SSF52113">
    <property type="entry name" value="BRCT domain"/>
    <property type="match status" value="1"/>
</dbReference>
<dbReference type="CDD" id="cd17709">
    <property type="entry name" value="BRCT_pescadillo_like"/>
    <property type="match status" value="1"/>
</dbReference>
<keyword evidence="2 4" id="KW-0698">rRNA processing</keyword>
<dbReference type="SMART" id="SM00292">
    <property type="entry name" value="BRCT"/>
    <property type="match status" value="1"/>
</dbReference>
<feature type="compositionally biased region" description="Basic and acidic residues" evidence="5">
    <location>
        <begin position="528"/>
        <end position="539"/>
    </location>
</feature>
<dbReference type="PANTHER" id="PTHR12221:SF6">
    <property type="entry name" value="PESCADILLO HOMOLOG"/>
    <property type="match status" value="1"/>
</dbReference>
<evidence type="ECO:0000256" key="3">
    <source>
        <dbReference type="ARBA" id="ARBA00023242"/>
    </source>
</evidence>
<feature type="compositionally biased region" description="Basic residues" evidence="5">
    <location>
        <begin position="549"/>
        <end position="560"/>
    </location>
</feature>
<comment type="subunit">
    <text evidence="4">Component of the NOP7 complex, composed of ERB1, NOP7 and YTM1. Within the NOP7 complex ERB1 appears to interact directly with NOP7 and YTM1. The NOP7 complex also associates with the 66S pre-ribosome.</text>
</comment>
<dbReference type="InterPro" id="IPR001357">
    <property type="entry name" value="BRCT_dom"/>
</dbReference>
<accession>A0A1E3QET8</accession>
<dbReference type="EMBL" id="KV454289">
    <property type="protein sequence ID" value="ODQ76140.1"/>
    <property type="molecule type" value="Genomic_DNA"/>
</dbReference>
<dbReference type="GO" id="GO:0000463">
    <property type="term" value="P:maturation of LSU-rRNA from tricistronic rRNA transcript (SSU-rRNA, 5.8S rRNA, LSU-rRNA)"/>
    <property type="evidence" value="ECO:0007669"/>
    <property type="project" value="UniProtKB-UniRule"/>
</dbReference>
<gene>
    <name evidence="4" type="primary">NOP7</name>
    <name evidence="7" type="ORF">LIPSTDRAFT_94</name>
</gene>
<dbReference type="GO" id="GO:0000466">
    <property type="term" value="P:maturation of 5.8S rRNA from tricistronic rRNA transcript (SSU-rRNA, 5.8S rRNA, LSU-rRNA)"/>
    <property type="evidence" value="ECO:0007669"/>
    <property type="project" value="UniProtKB-UniRule"/>
</dbReference>
<dbReference type="PROSITE" id="PS50172">
    <property type="entry name" value="BRCT"/>
    <property type="match status" value="1"/>
</dbReference>
<dbReference type="GO" id="GO:0030687">
    <property type="term" value="C:preribosome, large subunit precursor"/>
    <property type="evidence" value="ECO:0007669"/>
    <property type="project" value="UniProtKB-UniRule"/>
</dbReference>
<protein>
    <recommendedName>
        <fullName evidence="4">Pescadillo homolog</fullName>
    </recommendedName>
    <alternativeName>
        <fullName evidence="4">Nucleolar protein 7 homolog</fullName>
    </alternativeName>
</protein>
<dbReference type="AlphaFoldDB" id="A0A1E3QET8"/>
<comment type="subcellular location">
    <subcellularLocation>
        <location evidence="4">Nucleus</location>
        <location evidence="4">Nucleolus</location>
    </subcellularLocation>
    <subcellularLocation>
        <location evidence="4">Nucleus</location>
        <location evidence="4">Nucleoplasm</location>
    </subcellularLocation>
</comment>
<feature type="region of interest" description="Disordered" evidence="5">
    <location>
        <begin position="474"/>
        <end position="622"/>
    </location>
</feature>
<dbReference type="InterPro" id="IPR036420">
    <property type="entry name" value="BRCT_dom_sf"/>
</dbReference>
<dbReference type="GO" id="GO:0005654">
    <property type="term" value="C:nucleoplasm"/>
    <property type="evidence" value="ECO:0007669"/>
    <property type="project" value="UniProtKB-SubCell"/>
</dbReference>
<evidence type="ECO:0000313" key="8">
    <source>
        <dbReference type="Proteomes" id="UP000094385"/>
    </source>
</evidence>
<organism evidence="7 8">
    <name type="scientific">Lipomyces starkeyi NRRL Y-11557</name>
    <dbReference type="NCBI Taxonomy" id="675824"/>
    <lineage>
        <taxon>Eukaryota</taxon>
        <taxon>Fungi</taxon>
        <taxon>Dikarya</taxon>
        <taxon>Ascomycota</taxon>
        <taxon>Saccharomycotina</taxon>
        <taxon>Lipomycetes</taxon>
        <taxon>Lipomycetales</taxon>
        <taxon>Lipomycetaceae</taxon>
        <taxon>Lipomyces</taxon>
    </lineage>
</organism>
<comment type="similarity">
    <text evidence="4">Belongs to the pescadillo family.</text>
</comment>
<feature type="compositionally biased region" description="Basic residues" evidence="5">
    <location>
        <begin position="606"/>
        <end position="622"/>
    </location>
</feature>
<feature type="compositionally biased region" description="Basic and acidic residues" evidence="5">
    <location>
        <begin position="595"/>
        <end position="605"/>
    </location>
</feature>
<sequence>MRIKKKHQAGAAKNFITRTQAVKKLQISLADFRRICIFKGIYPRAPRSAKKANKGSTAPTTFYYTKDIQYLLHEPVIQKFRDHKIFARKLSRALGRGDVSDAKRLDENRPRYRLDMIVKERYPTFLDAVRDLDDALSMLFLFAAMPASDKVSARVTEDAEKLCNQWMAYVARERLLRKVFVSIKGVYYEAEVKGQEVVWLVPFKFPQNVPTDVDFRIMLTFLEFYTTLLQFVLYRLYADAGIVYPPKIDAAKVQGVGGISAYVMEGKREKESLLQTSTTKKAITESEMASRAQTISTVLNKITDHAAGDVIATPADDDDDDDEEEVTDTLDKFTALPSTETVISDIIPQPDETSPEDIVKTLFSPFTFYVGREVPLDIVEFTILSLGGTVVSESVLDGYLHVDTDALPDAEEVDFDARQREVDALLQKVTHQVCDRPALASRVPGRIYVQPQWIFDSLNRGRLVPVDEYAVGATLPPHLSPWGDGAGYDPEGIGKEEEGEESEEDVEVEVDEEEIEVDEEEEVEEDEALQHQRELESEAKGIIYSSTTSKKRKRPDKKPKKSAEEKQAEEEKELRKIMMTNKQKKLYNQMQYGIQKKETRRETLKIKRRKLEKNKQNKKRVL</sequence>
<keyword evidence="1 4" id="KW-0690">Ribosome biogenesis</keyword>
<feature type="compositionally biased region" description="Acidic residues" evidence="5">
    <location>
        <begin position="497"/>
        <end position="527"/>
    </location>
</feature>
<proteinExistence type="inferred from homology"/>
<name>A0A1E3QET8_LIPST</name>
<dbReference type="Gene3D" id="3.40.50.10190">
    <property type="entry name" value="BRCT domain"/>
    <property type="match status" value="1"/>
</dbReference>
<evidence type="ECO:0000256" key="4">
    <source>
        <dbReference type="HAMAP-Rule" id="MF_03028"/>
    </source>
</evidence>
<evidence type="ECO:0000256" key="1">
    <source>
        <dbReference type="ARBA" id="ARBA00022517"/>
    </source>
</evidence>
<comment type="function">
    <text evidence="4">Component of the NOP7 complex, which is required for maturation of the 25S and 5.8S ribosomal RNAs and formation of the 60S ribosome.</text>
</comment>
<dbReference type="InterPro" id="IPR010613">
    <property type="entry name" value="PES"/>
</dbReference>
<dbReference type="STRING" id="675824.A0A1E3QET8"/>
<dbReference type="PANTHER" id="PTHR12221">
    <property type="entry name" value="PESCADILLO - RELATED"/>
    <property type="match status" value="1"/>
</dbReference>
<dbReference type="GO" id="GO:0003723">
    <property type="term" value="F:RNA binding"/>
    <property type="evidence" value="ECO:0007669"/>
    <property type="project" value="TreeGrafter"/>
</dbReference>